<proteinExistence type="predicted"/>
<evidence type="ECO:0000313" key="2">
    <source>
        <dbReference type="EMBL" id="TNJ66810.1"/>
    </source>
</evidence>
<reference evidence="2 3" key="1">
    <citation type="submission" date="2019-05" db="EMBL/GenBank/DDBJ databases">
        <title>We sequenced the genome of Paenibacillus hemerocallicola KCTC 33185 for further insight into its adaptation and study the phylogeny of Paenibacillus.</title>
        <authorList>
            <person name="Narsing Rao M.P."/>
        </authorList>
    </citation>
    <scope>NUCLEOTIDE SEQUENCE [LARGE SCALE GENOMIC DNA]</scope>
    <source>
        <strain evidence="2 3">KCTC 33185</strain>
    </source>
</reference>
<dbReference type="Proteomes" id="UP000307943">
    <property type="component" value="Unassembled WGS sequence"/>
</dbReference>
<feature type="compositionally biased region" description="Low complexity" evidence="1">
    <location>
        <begin position="1"/>
        <end position="16"/>
    </location>
</feature>
<evidence type="ECO:0000313" key="3">
    <source>
        <dbReference type="Proteomes" id="UP000307943"/>
    </source>
</evidence>
<evidence type="ECO:0000256" key="1">
    <source>
        <dbReference type="SAM" id="MobiDB-lite"/>
    </source>
</evidence>
<organism evidence="2 3">
    <name type="scientific">Paenibacillus hemerocallicola</name>
    <dbReference type="NCBI Taxonomy" id="1172614"/>
    <lineage>
        <taxon>Bacteria</taxon>
        <taxon>Bacillati</taxon>
        <taxon>Bacillota</taxon>
        <taxon>Bacilli</taxon>
        <taxon>Bacillales</taxon>
        <taxon>Paenibacillaceae</taxon>
        <taxon>Paenibacillus</taxon>
    </lineage>
</organism>
<gene>
    <name evidence="2" type="ORF">FE784_07995</name>
</gene>
<sequence>MHTHLLTNEELSLLLSPKQAKGPEEASAANKTSDDRAKELERRVERLEAVLAETMKRIVFLEDQLSVRQSAAALAAPELSEGWKDPAVSVPTSQPAVKEAPVTLSRMETYKRDKKRSLFRK</sequence>
<dbReference type="EMBL" id="VDCQ01000008">
    <property type="protein sequence ID" value="TNJ66810.1"/>
    <property type="molecule type" value="Genomic_DNA"/>
</dbReference>
<keyword evidence="3" id="KW-1185">Reference proteome</keyword>
<comment type="caution">
    <text evidence="2">The sequence shown here is derived from an EMBL/GenBank/DDBJ whole genome shotgun (WGS) entry which is preliminary data.</text>
</comment>
<protein>
    <submittedName>
        <fullName evidence="2">Uncharacterized protein</fullName>
    </submittedName>
</protein>
<feature type="region of interest" description="Disordered" evidence="1">
    <location>
        <begin position="1"/>
        <end position="39"/>
    </location>
</feature>
<dbReference type="OrthoDB" id="9919576at2"/>
<dbReference type="RefSeq" id="WP_139601615.1">
    <property type="nucleotide sequence ID" value="NZ_VDCQ01000008.1"/>
</dbReference>
<name>A0A5C4TE93_9BACL</name>
<dbReference type="AlphaFoldDB" id="A0A5C4TE93"/>
<accession>A0A5C4TE93</accession>